<comment type="caution">
    <text evidence="2">The sequence shown here is derived from an EMBL/GenBank/DDBJ whole genome shotgun (WGS) entry which is preliminary data.</text>
</comment>
<organism evidence="2 3">
    <name type="scientific">Gossypium schwendimanii</name>
    <name type="common">Cotton</name>
    <dbReference type="NCBI Taxonomy" id="34291"/>
    <lineage>
        <taxon>Eukaryota</taxon>
        <taxon>Viridiplantae</taxon>
        <taxon>Streptophyta</taxon>
        <taxon>Embryophyta</taxon>
        <taxon>Tracheophyta</taxon>
        <taxon>Spermatophyta</taxon>
        <taxon>Magnoliopsida</taxon>
        <taxon>eudicotyledons</taxon>
        <taxon>Gunneridae</taxon>
        <taxon>Pentapetalae</taxon>
        <taxon>rosids</taxon>
        <taxon>malvids</taxon>
        <taxon>Malvales</taxon>
        <taxon>Malvaceae</taxon>
        <taxon>Malvoideae</taxon>
        <taxon>Gossypium</taxon>
    </lineage>
</organism>
<evidence type="ECO:0000256" key="1">
    <source>
        <dbReference type="SAM" id="Phobius"/>
    </source>
</evidence>
<dbReference type="AlphaFoldDB" id="A0A7J9M860"/>
<feature type="non-terminal residue" evidence="2">
    <location>
        <position position="85"/>
    </location>
</feature>
<sequence>MPEISKIISSTSTEMKAEEVGKITIQGIKSGSFIIPCKLDGRALAIATAGLSPQRCFIMASLEVVFVGLFRFVALLLQWNWYGII</sequence>
<accession>A0A7J9M860</accession>
<dbReference type="PANTHER" id="PTHR43550:SF3">
    <property type="entry name" value="3-KETODIHYDROSPHINGOSINE REDUCTASE"/>
    <property type="match status" value="1"/>
</dbReference>
<gene>
    <name evidence="2" type="ORF">Goshw_029067</name>
</gene>
<keyword evidence="1" id="KW-0472">Membrane</keyword>
<keyword evidence="1" id="KW-0812">Transmembrane</keyword>
<dbReference type="PANTHER" id="PTHR43550">
    <property type="entry name" value="3-KETODIHYDROSPHINGOSINE REDUCTASE"/>
    <property type="match status" value="1"/>
</dbReference>
<dbReference type="OrthoDB" id="37659at2759"/>
<protein>
    <submittedName>
        <fullName evidence="2">Uncharacterized protein</fullName>
    </submittedName>
</protein>
<dbReference type="GO" id="GO:0006666">
    <property type="term" value="P:3-keto-sphinganine metabolic process"/>
    <property type="evidence" value="ECO:0007669"/>
    <property type="project" value="TreeGrafter"/>
</dbReference>
<keyword evidence="3" id="KW-1185">Reference proteome</keyword>
<evidence type="ECO:0000313" key="3">
    <source>
        <dbReference type="Proteomes" id="UP000593576"/>
    </source>
</evidence>
<dbReference type="EMBL" id="JABFAF010000009">
    <property type="protein sequence ID" value="MBA0867302.1"/>
    <property type="molecule type" value="Genomic_DNA"/>
</dbReference>
<reference evidence="2 3" key="1">
    <citation type="journal article" date="2019" name="Genome Biol. Evol.">
        <title>Insights into the evolution of the New World diploid cottons (Gossypium, subgenus Houzingenia) based on genome sequencing.</title>
        <authorList>
            <person name="Grover C.E."/>
            <person name="Arick M.A. 2nd"/>
            <person name="Thrash A."/>
            <person name="Conover J.L."/>
            <person name="Sanders W.S."/>
            <person name="Peterson D.G."/>
            <person name="Frelichowski J.E."/>
            <person name="Scheffler J.A."/>
            <person name="Scheffler B.E."/>
            <person name="Wendel J.F."/>
        </authorList>
    </citation>
    <scope>NUCLEOTIDE SEQUENCE [LARGE SCALE GENOMIC DNA]</scope>
    <source>
        <strain evidence="2">1</strain>
        <tissue evidence="2">Leaf</tissue>
    </source>
</reference>
<dbReference type="Proteomes" id="UP000593576">
    <property type="component" value="Unassembled WGS sequence"/>
</dbReference>
<proteinExistence type="predicted"/>
<dbReference type="GO" id="GO:0030148">
    <property type="term" value="P:sphingolipid biosynthetic process"/>
    <property type="evidence" value="ECO:0007669"/>
    <property type="project" value="TreeGrafter"/>
</dbReference>
<dbReference type="GO" id="GO:0005789">
    <property type="term" value="C:endoplasmic reticulum membrane"/>
    <property type="evidence" value="ECO:0007669"/>
    <property type="project" value="TreeGrafter"/>
</dbReference>
<name>A0A7J9M860_GOSSC</name>
<dbReference type="GO" id="GO:0047560">
    <property type="term" value="F:3-dehydrosphinganine reductase activity"/>
    <property type="evidence" value="ECO:0007669"/>
    <property type="project" value="TreeGrafter"/>
</dbReference>
<feature type="transmembrane region" description="Helical" evidence="1">
    <location>
        <begin position="56"/>
        <end position="79"/>
    </location>
</feature>
<keyword evidence="1" id="KW-1133">Transmembrane helix</keyword>
<evidence type="ECO:0000313" key="2">
    <source>
        <dbReference type="EMBL" id="MBA0867302.1"/>
    </source>
</evidence>